<sequence length="59" mass="7156">MDEKLSSISDHPSKYSSQRHPRRMLRRQVTIFHNGIVLQRWFQKYMSQMKGKTFPFADQ</sequence>
<dbReference type="WBParaSite" id="maker-PairedContig_305-snap-gene-0.9-mRNA-1">
    <property type="protein sequence ID" value="maker-PairedContig_305-snap-gene-0.9-mRNA-1"/>
    <property type="gene ID" value="maker-PairedContig_305-snap-gene-0.9"/>
</dbReference>
<organism evidence="2">
    <name type="scientific">Wuchereria bancrofti</name>
    <dbReference type="NCBI Taxonomy" id="6293"/>
    <lineage>
        <taxon>Eukaryota</taxon>
        <taxon>Metazoa</taxon>
        <taxon>Ecdysozoa</taxon>
        <taxon>Nematoda</taxon>
        <taxon>Chromadorea</taxon>
        <taxon>Rhabditida</taxon>
        <taxon>Spirurina</taxon>
        <taxon>Spiruromorpha</taxon>
        <taxon>Filarioidea</taxon>
        <taxon>Onchocercidae</taxon>
        <taxon>Wuchereria</taxon>
    </lineage>
</organism>
<feature type="region of interest" description="Disordered" evidence="1">
    <location>
        <begin position="1"/>
        <end position="22"/>
    </location>
</feature>
<accession>A0A1I8EN24</accession>
<name>A0A1I8EN24_WUCBA</name>
<feature type="compositionally biased region" description="Polar residues" evidence="1">
    <location>
        <begin position="1"/>
        <end position="16"/>
    </location>
</feature>
<evidence type="ECO:0000256" key="1">
    <source>
        <dbReference type="SAM" id="MobiDB-lite"/>
    </source>
</evidence>
<evidence type="ECO:0000313" key="2">
    <source>
        <dbReference type="WBParaSite" id="maker-PairedContig_305-snap-gene-0.9-mRNA-1"/>
    </source>
</evidence>
<dbReference type="AlphaFoldDB" id="A0A1I8EN24"/>
<protein>
    <submittedName>
        <fullName evidence="2">Uncharacterized protein</fullName>
    </submittedName>
</protein>
<proteinExistence type="predicted"/>
<reference evidence="2" key="1">
    <citation type="submission" date="2016-11" db="UniProtKB">
        <authorList>
            <consortium name="WormBaseParasite"/>
        </authorList>
    </citation>
    <scope>IDENTIFICATION</scope>
    <source>
        <strain evidence="2">pt0022</strain>
    </source>
</reference>